<organism evidence="4 5">
    <name type="scientific">Roseiconus nitratireducens</name>
    <dbReference type="NCBI Taxonomy" id="2605748"/>
    <lineage>
        <taxon>Bacteria</taxon>
        <taxon>Pseudomonadati</taxon>
        <taxon>Planctomycetota</taxon>
        <taxon>Planctomycetia</taxon>
        <taxon>Pirellulales</taxon>
        <taxon>Pirellulaceae</taxon>
        <taxon>Roseiconus</taxon>
    </lineage>
</organism>
<dbReference type="Pfam" id="PF13531">
    <property type="entry name" value="SBP_bac_11"/>
    <property type="match status" value="1"/>
</dbReference>
<evidence type="ECO:0000256" key="1">
    <source>
        <dbReference type="ARBA" id="ARBA00009175"/>
    </source>
</evidence>
<keyword evidence="2" id="KW-0479">Metal-binding</keyword>
<dbReference type="GO" id="GO:0030973">
    <property type="term" value="F:molybdate ion binding"/>
    <property type="evidence" value="ECO:0007669"/>
    <property type="project" value="InterPro"/>
</dbReference>
<dbReference type="Gene3D" id="3.40.190.10">
    <property type="entry name" value="Periplasmic binding protein-like II"/>
    <property type="match status" value="2"/>
</dbReference>
<name>A0A5M6D6A8_9BACT</name>
<evidence type="ECO:0000256" key="3">
    <source>
        <dbReference type="ARBA" id="ARBA00022729"/>
    </source>
</evidence>
<dbReference type="InterPro" id="IPR044084">
    <property type="entry name" value="AvModA-like_subst-bd"/>
</dbReference>
<evidence type="ECO:0000313" key="5">
    <source>
        <dbReference type="Proteomes" id="UP000324479"/>
    </source>
</evidence>
<dbReference type="GO" id="GO:0015689">
    <property type="term" value="P:molybdate ion transport"/>
    <property type="evidence" value="ECO:0007669"/>
    <property type="project" value="InterPro"/>
</dbReference>
<proteinExistence type="inferred from homology"/>
<dbReference type="InterPro" id="IPR005950">
    <property type="entry name" value="ModA"/>
</dbReference>
<dbReference type="SUPFAM" id="SSF53850">
    <property type="entry name" value="Periplasmic binding protein-like II"/>
    <property type="match status" value="1"/>
</dbReference>
<evidence type="ECO:0000313" key="4">
    <source>
        <dbReference type="EMBL" id="KAA5541359.1"/>
    </source>
</evidence>
<dbReference type="NCBIfam" id="TIGR01256">
    <property type="entry name" value="modA"/>
    <property type="match status" value="1"/>
</dbReference>
<dbReference type="EMBL" id="VWOX01000010">
    <property type="protein sequence ID" value="KAA5541359.1"/>
    <property type="molecule type" value="Genomic_DNA"/>
</dbReference>
<comment type="caution">
    <text evidence="4">The sequence shown here is derived from an EMBL/GenBank/DDBJ whole genome shotgun (WGS) entry which is preliminary data.</text>
</comment>
<dbReference type="PANTHER" id="PTHR30632">
    <property type="entry name" value="MOLYBDATE-BINDING PERIPLASMIC PROTEIN"/>
    <property type="match status" value="1"/>
</dbReference>
<dbReference type="AlphaFoldDB" id="A0A5M6D6A8"/>
<dbReference type="InterPro" id="IPR050682">
    <property type="entry name" value="ModA/WtpA"/>
</dbReference>
<accession>A0A5M6D6A8</accession>
<dbReference type="GO" id="GO:0046872">
    <property type="term" value="F:metal ion binding"/>
    <property type="evidence" value="ECO:0007669"/>
    <property type="project" value="UniProtKB-KW"/>
</dbReference>
<dbReference type="Proteomes" id="UP000324479">
    <property type="component" value="Unassembled WGS sequence"/>
</dbReference>
<dbReference type="CDD" id="cd13539">
    <property type="entry name" value="PBP2_AvModA"/>
    <property type="match status" value="1"/>
</dbReference>
<comment type="similarity">
    <text evidence="1">Belongs to the bacterial solute-binding protein ModA family.</text>
</comment>
<dbReference type="PANTHER" id="PTHR30632:SF14">
    <property type="entry name" value="TUNGSTATE_MOLYBDATE_CHROMATE-BINDING PROTEIN MODA"/>
    <property type="match status" value="1"/>
</dbReference>
<evidence type="ECO:0000256" key="2">
    <source>
        <dbReference type="ARBA" id="ARBA00022723"/>
    </source>
</evidence>
<sequence>MRNLTSSAASGRRIVDVHLLPMGCSIQRESRCLTGAARRPTWVGSQIPSSSNAASVPNASERPRLPSLAAPIGKGMHRFCTVLLAILCLLSNGCDRSLHTTAPAPTTAPLNLAVSANLQLAMQDMEARFERQCPDIDLRITYGASGSFFAQCCQGAPFDVFVSADTRYPRELVRRRLASETSFVVYAQGRLMLWTPPVESGRVGEHAAGDRGLERLVGDAFGRIAIANPRLAPYGRAAEEALKAAGVHPQVKDKLVIGESVTQAAHFAATGSADAALIARSLLETPALARGNHWQVPESLHAPILQAAVVLDRCRCRPAAARFCDFLTGTVGQSILMRHGYSLPNDAS</sequence>
<gene>
    <name evidence="4" type="primary">modA</name>
    <name evidence="4" type="ORF">FYK55_17450</name>
</gene>
<keyword evidence="5" id="KW-1185">Reference proteome</keyword>
<reference evidence="4 5" key="1">
    <citation type="submission" date="2019-08" db="EMBL/GenBank/DDBJ databases">
        <authorList>
            <person name="Dhanesh K."/>
            <person name="Kumar G."/>
            <person name="Sasikala C."/>
            <person name="Venkata Ramana C."/>
        </authorList>
    </citation>
    <scope>NUCLEOTIDE SEQUENCE [LARGE SCALE GENOMIC DNA]</scope>
    <source>
        <strain evidence="4 5">JC645</strain>
    </source>
</reference>
<keyword evidence="3" id="KW-0732">Signal</keyword>
<protein>
    <submittedName>
        <fullName evidence="4">Molybdate ABC transporter substrate-binding protein</fullName>
    </submittedName>
</protein>